<dbReference type="InterPro" id="IPR025110">
    <property type="entry name" value="AMP-bd_C"/>
</dbReference>
<dbReference type="Proteomes" id="UP000027361">
    <property type="component" value="Unassembled WGS sequence"/>
</dbReference>
<dbReference type="RefSeq" id="XP_013244170.1">
    <property type="nucleotide sequence ID" value="XM_013388716.1"/>
</dbReference>
<dbReference type="InterPro" id="IPR000873">
    <property type="entry name" value="AMP-dep_synth/lig_dom"/>
</dbReference>
<dbReference type="Pfam" id="PF00501">
    <property type="entry name" value="AMP-binding"/>
    <property type="match status" value="1"/>
</dbReference>
<dbReference type="HOGENOM" id="CLU_000022_59_2_1"/>
<dbReference type="PANTHER" id="PTHR24096:SF422">
    <property type="entry name" value="BCDNA.GH02901"/>
    <property type="match status" value="1"/>
</dbReference>
<dbReference type="SUPFAM" id="SSF56801">
    <property type="entry name" value="Acetyl-CoA synthetase-like"/>
    <property type="match status" value="1"/>
</dbReference>
<dbReference type="InParanoid" id="A0A066WBP3"/>
<accession>A0A066WBP3</accession>
<evidence type="ECO:0000313" key="3">
    <source>
        <dbReference type="EMBL" id="KDN48514.1"/>
    </source>
</evidence>
<dbReference type="OMA" id="MARFRSC"/>
<feature type="domain" description="AMP-binding enzyme C-terminal" evidence="2">
    <location>
        <begin position="502"/>
        <end position="582"/>
    </location>
</feature>
<gene>
    <name evidence="3" type="ORF">K437DRAFT_290397</name>
</gene>
<dbReference type="InterPro" id="IPR020845">
    <property type="entry name" value="AMP-binding_CS"/>
</dbReference>
<dbReference type="Gene3D" id="3.30.300.30">
    <property type="match status" value="1"/>
</dbReference>
<dbReference type="GO" id="GO:0016405">
    <property type="term" value="F:CoA-ligase activity"/>
    <property type="evidence" value="ECO:0007669"/>
    <property type="project" value="TreeGrafter"/>
</dbReference>
<dbReference type="EMBL" id="JMSN01000024">
    <property type="protein sequence ID" value="KDN48514.1"/>
    <property type="molecule type" value="Genomic_DNA"/>
</dbReference>
<dbReference type="Pfam" id="PF13193">
    <property type="entry name" value="AMP-binding_C"/>
    <property type="match status" value="1"/>
</dbReference>
<dbReference type="STRING" id="1037660.A0A066WBP3"/>
<dbReference type="GeneID" id="25267024"/>
<dbReference type="InterPro" id="IPR042099">
    <property type="entry name" value="ANL_N_sf"/>
</dbReference>
<evidence type="ECO:0000313" key="4">
    <source>
        <dbReference type="Proteomes" id="UP000027361"/>
    </source>
</evidence>
<reference evidence="3 4" key="1">
    <citation type="submission" date="2014-05" db="EMBL/GenBank/DDBJ databases">
        <title>Draft genome sequence of a rare smut relative, Tilletiaria anomala UBC 951.</title>
        <authorList>
            <consortium name="DOE Joint Genome Institute"/>
            <person name="Toome M."/>
            <person name="Kuo A."/>
            <person name="Henrissat B."/>
            <person name="Lipzen A."/>
            <person name="Tritt A."/>
            <person name="Yoshinaga Y."/>
            <person name="Zane M."/>
            <person name="Barry K."/>
            <person name="Grigoriev I.V."/>
            <person name="Spatafora J.W."/>
            <person name="Aimea M.C."/>
        </authorList>
    </citation>
    <scope>NUCLEOTIDE SEQUENCE [LARGE SCALE GENOMIC DNA]</scope>
    <source>
        <strain evidence="3 4">UBC 951</strain>
    </source>
</reference>
<dbReference type="InterPro" id="IPR045851">
    <property type="entry name" value="AMP-bd_C_sf"/>
</dbReference>
<dbReference type="PANTHER" id="PTHR24096">
    <property type="entry name" value="LONG-CHAIN-FATTY-ACID--COA LIGASE"/>
    <property type="match status" value="1"/>
</dbReference>
<dbReference type="AlphaFoldDB" id="A0A066WBP3"/>
<feature type="domain" description="AMP-dependent synthetase/ligase" evidence="1">
    <location>
        <begin position="94"/>
        <end position="445"/>
    </location>
</feature>
<protein>
    <submittedName>
        <fullName evidence="3">Acetyl-CoA synthetase-like protein</fullName>
    </submittedName>
</protein>
<name>A0A066WBP3_TILAU</name>
<dbReference type="OrthoDB" id="1898221at2759"/>
<dbReference type="PROSITE" id="PS00455">
    <property type="entry name" value="AMP_BINDING"/>
    <property type="match status" value="1"/>
</dbReference>
<organism evidence="3 4">
    <name type="scientific">Tilletiaria anomala (strain ATCC 24038 / CBS 436.72 / UBC 951)</name>
    <dbReference type="NCBI Taxonomy" id="1037660"/>
    <lineage>
        <taxon>Eukaryota</taxon>
        <taxon>Fungi</taxon>
        <taxon>Dikarya</taxon>
        <taxon>Basidiomycota</taxon>
        <taxon>Ustilaginomycotina</taxon>
        <taxon>Exobasidiomycetes</taxon>
        <taxon>Georgefischeriales</taxon>
        <taxon>Tilletiariaceae</taxon>
        <taxon>Tilletiaria</taxon>
    </lineage>
</organism>
<comment type="caution">
    <text evidence="3">The sequence shown here is derived from an EMBL/GenBank/DDBJ whole genome shotgun (WGS) entry which is preliminary data.</text>
</comment>
<dbReference type="Gene3D" id="3.40.50.12780">
    <property type="entry name" value="N-terminal domain of ligase-like"/>
    <property type="match status" value="1"/>
</dbReference>
<keyword evidence="4" id="KW-1185">Reference proteome</keyword>
<proteinExistence type="predicted"/>
<evidence type="ECO:0000259" key="1">
    <source>
        <dbReference type="Pfam" id="PF00501"/>
    </source>
</evidence>
<evidence type="ECO:0000259" key="2">
    <source>
        <dbReference type="Pfam" id="PF13193"/>
    </source>
</evidence>
<sequence length="592" mass="64169">MPHVITTSPHKDIDVPDCTLPQLLLIPSFSKAASDRLSQPIFHPSPIAPRVLATRNGKDAPLSHLQIRSIAERVAVSLLSSAYHHGAAVVQPKWQKGYVVAFFSTNQHDYCAAVLGVQMAGGIAALCNPSCTPRELAHQLRMTKACIIIAADETFDSASEAAKLASSKMDPSEEPLEEIVQPQIFAFDESHHASWADTLLTPPKSAWARKEKLLGQVDINPYKDPATYCFSSGTSGLPKALALTHRNLVANVLQFRVLMDDQFEQHMSSSSPSSPPASQFHIDILPTSHAYGLLAQLVALYTGTPRVVLARFKLDLFLQVAQDKKVTFVFVVPPVLLALAKSPEVDKYNLTSLRRVASGAASLPHELARQVKQRLNIDVTDGYGMSEMSPIVCLQNVKDAAEAPGSVGFLAPNTKARILGPDGQDVGPDQEGELLLQGPQMMAGYVHNDEGNRAAFTSNRDDPDCWLRTGDMAKVSEQGHITLTGRTKDIIKVNGFQVSPRELEDLLFKQPSVADAAVVGATDDQGTEIPWAFLVASKDAAEVPEKERSEAITKAINGHVAGYKRIKGITWVDALPKSNSGKVLKRLLKTPA</sequence>